<feature type="non-terminal residue" evidence="3">
    <location>
        <position position="1"/>
    </location>
</feature>
<keyword evidence="4" id="KW-1185">Reference proteome</keyword>
<sequence>MLVAKNIHATTVIKNIDKMLNKISSYLFVFVFLFITFVNGQGVALVRPLLPYGGVEAYASSLQGLCSVMLSVIGPYNGAAAIDSCTLSASPTITTGSCDIFQMATNGTHFSSLIDTTFNGPNDYTDMVLVLTLDNSTDISFSLKTLGGLSYGYSCELLPANIVKSINSFTDFRLLESSNGINTMQFISYLTLNNEIKRYTNAFTCNSSPSISCQFTFISLKTLMVTLTFNPGFAATFPDTITISIFGNDGVTIPSPVKQLDYFSIELTVKDSFEFPNQPGSGFFVEISSNSLSNKTAPINLDLVPLAGSINDMAFYYKHPNTGTVQPRYIAQNVLTAFWDPLPNNDNVEQPSIITTYVDGFLSVKLETNNRFSIRQGSSLTSTFYNNYPFGLVGVGGLGVTNKIYKFPLATDANQALFDLFIGAPVELSSKIFMSPALVDTKPPRIDSLEVIIVNSTHSILRIRASDDISGVNLIQFNTFARTLDLNKKHRVWGTPLDGIYEIYVPFKKSFCAWAVIEDIAANLENYNNIGFNLRFNVDLEDPNIITRVNSIAFNNAQIIPIDVSNGPVNVTLSLNMPVSQEEVDQKTSVFLKLNLHPLLNNPLISGTYVSAGEYKFSFTVPAKLYPGYLDYSIFINEQHEIKSTVLEGYFGESARLVITNTQNVDMLFPIVTLAEPVSIPYRPASQEVVLLGGSQPVAWNIAIS</sequence>
<reference evidence="3" key="1">
    <citation type="submission" date="2020-01" db="EMBL/GenBank/DDBJ databases">
        <title>Development of genomics and gene disruption for Polysphondylium violaceum indicates a role for the polyketide synthase stlB in stalk morphogenesis.</title>
        <authorList>
            <person name="Narita B."/>
            <person name="Kawabe Y."/>
            <person name="Kin K."/>
            <person name="Saito T."/>
            <person name="Gibbs R."/>
            <person name="Kuspa A."/>
            <person name="Muzny D."/>
            <person name="Queller D."/>
            <person name="Richards S."/>
            <person name="Strassman J."/>
            <person name="Sucgang R."/>
            <person name="Worley K."/>
            <person name="Schaap P."/>
        </authorList>
    </citation>
    <scope>NUCLEOTIDE SEQUENCE</scope>
    <source>
        <strain evidence="3">QSvi11</strain>
    </source>
</reference>
<dbReference type="EMBL" id="AJWJ01000066">
    <property type="protein sequence ID" value="KAF2076275.1"/>
    <property type="molecule type" value="Genomic_DNA"/>
</dbReference>
<name>A0A8J4V0U7_9MYCE</name>
<dbReference type="Proteomes" id="UP000695562">
    <property type="component" value="Unassembled WGS sequence"/>
</dbReference>
<dbReference type="InterPro" id="IPR056645">
    <property type="entry name" value="DUF7743"/>
</dbReference>
<comment type="caution">
    <text evidence="3">The sequence shown here is derived from an EMBL/GenBank/DDBJ whole genome shotgun (WGS) entry which is preliminary data.</text>
</comment>
<organism evidence="3 4">
    <name type="scientific">Polysphondylium violaceum</name>
    <dbReference type="NCBI Taxonomy" id="133409"/>
    <lineage>
        <taxon>Eukaryota</taxon>
        <taxon>Amoebozoa</taxon>
        <taxon>Evosea</taxon>
        <taxon>Eumycetozoa</taxon>
        <taxon>Dictyostelia</taxon>
        <taxon>Dictyosteliales</taxon>
        <taxon>Dictyosteliaceae</taxon>
        <taxon>Polysphondylium</taxon>
    </lineage>
</organism>
<evidence type="ECO:0000259" key="2">
    <source>
        <dbReference type="Pfam" id="PF24893"/>
    </source>
</evidence>
<dbReference type="Pfam" id="PF24893">
    <property type="entry name" value="DUF7743"/>
    <property type="match status" value="1"/>
</dbReference>
<keyword evidence="1" id="KW-0812">Transmembrane</keyword>
<proteinExistence type="predicted"/>
<protein>
    <recommendedName>
        <fullName evidence="2">DUF7743 domain-containing protein</fullName>
    </recommendedName>
</protein>
<evidence type="ECO:0000313" key="4">
    <source>
        <dbReference type="Proteomes" id="UP000695562"/>
    </source>
</evidence>
<feature type="domain" description="DUF7743" evidence="2">
    <location>
        <begin position="439"/>
        <end position="537"/>
    </location>
</feature>
<evidence type="ECO:0000256" key="1">
    <source>
        <dbReference type="SAM" id="Phobius"/>
    </source>
</evidence>
<keyword evidence="1" id="KW-0472">Membrane</keyword>
<dbReference type="AlphaFoldDB" id="A0A8J4V0U7"/>
<evidence type="ECO:0000313" key="3">
    <source>
        <dbReference type="EMBL" id="KAF2076275.1"/>
    </source>
</evidence>
<gene>
    <name evidence="3" type="ORF">CYY_002390</name>
</gene>
<accession>A0A8J4V0U7</accession>
<keyword evidence="1" id="KW-1133">Transmembrane helix</keyword>
<feature type="transmembrane region" description="Helical" evidence="1">
    <location>
        <begin position="26"/>
        <end position="46"/>
    </location>
</feature>